<dbReference type="Proteomes" id="UP001519460">
    <property type="component" value="Unassembled WGS sequence"/>
</dbReference>
<keyword evidence="3" id="KW-1185">Reference proteome</keyword>
<keyword evidence="1" id="KW-0812">Transmembrane</keyword>
<sequence>MQAGKGVGAVEREHQKCLPNSSGNNLKAVSGLIMVCFVPNFSPVFLLSVVIEGNEFAIWAGRAAIPSVTASSHAAIPTHHQLAAEPSYQPDPCLKVFSMTAKLSPVFFYFYFLLMICNAVVCSFRFAESFVSILCRRNRRQDEFGRFPLSPFWWTKSVRSKSNLPATSDKNSGGNAVGNWHPNSMTSAVVSRFRCGGGGTVRTAVQEQMTRKQEGKQLDE</sequence>
<keyword evidence="1" id="KW-0472">Membrane</keyword>
<evidence type="ECO:0000313" key="3">
    <source>
        <dbReference type="Proteomes" id="UP001519460"/>
    </source>
</evidence>
<protein>
    <submittedName>
        <fullName evidence="2">Uncharacterized protein</fullName>
    </submittedName>
</protein>
<name>A0ABD0KKX7_9CAEN</name>
<gene>
    <name evidence="2" type="ORF">BaRGS_00020930</name>
</gene>
<keyword evidence="1" id="KW-1133">Transmembrane helix</keyword>
<organism evidence="2 3">
    <name type="scientific">Batillaria attramentaria</name>
    <dbReference type="NCBI Taxonomy" id="370345"/>
    <lineage>
        <taxon>Eukaryota</taxon>
        <taxon>Metazoa</taxon>
        <taxon>Spiralia</taxon>
        <taxon>Lophotrochozoa</taxon>
        <taxon>Mollusca</taxon>
        <taxon>Gastropoda</taxon>
        <taxon>Caenogastropoda</taxon>
        <taxon>Sorbeoconcha</taxon>
        <taxon>Cerithioidea</taxon>
        <taxon>Batillariidae</taxon>
        <taxon>Batillaria</taxon>
    </lineage>
</organism>
<dbReference type="EMBL" id="JACVVK020000158">
    <property type="protein sequence ID" value="KAK7487883.1"/>
    <property type="molecule type" value="Genomic_DNA"/>
</dbReference>
<reference evidence="2 3" key="1">
    <citation type="journal article" date="2023" name="Sci. Data">
        <title>Genome assembly of the Korean intertidal mud-creeper Batillaria attramentaria.</title>
        <authorList>
            <person name="Patra A.K."/>
            <person name="Ho P.T."/>
            <person name="Jun S."/>
            <person name="Lee S.J."/>
            <person name="Kim Y."/>
            <person name="Won Y.J."/>
        </authorList>
    </citation>
    <scope>NUCLEOTIDE SEQUENCE [LARGE SCALE GENOMIC DNA]</scope>
    <source>
        <strain evidence="2">Wonlab-2016</strain>
    </source>
</reference>
<dbReference type="AlphaFoldDB" id="A0ABD0KKX7"/>
<feature type="transmembrane region" description="Helical" evidence="1">
    <location>
        <begin position="28"/>
        <end position="51"/>
    </location>
</feature>
<evidence type="ECO:0000313" key="2">
    <source>
        <dbReference type="EMBL" id="KAK7487883.1"/>
    </source>
</evidence>
<comment type="caution">
    <text evidence="2">The sequence shown here is derived from an EMBL/GenBank/DDBJ whole genome shotgun (WGS) entry which is preliminary data.</text>
</comment>
<proteinExistence type="predicted"/>
<evidence type="ECO:0000256" key="1">
    <source>
        <dbReference type="SAM" id="Phobius"/>
    </source>
</evidence>
<feature type="transmembrane region" description="Helical" evidence="1">
    <location>
        <begin position="106"/>
        <end position="127"/>
    </location>
</feature>
<accession>A0ABD0KKX7</accession>